<dbReference type="GeneID" id="13440953"/>
<sequence length="3706" mass="412361">MDTRLKPVRAREKRRSFFYDQLPPPSPGAAFHSGEEPPAAPASRASTPSAAAAAAAAAEAAAQASEASIASPRGRGPPCVSVGSAHDSASAFGSTRLLSFAPGSSGSASNLPYSPGSAAGRHTPRGSVNFDLGSVSGGAFASAASAAQAAAEAVASLQTESGSGHEREAFRPALRRVQSHTKLSIGATEAALQGERSWPGEGGRRLARAALAATAAASLGSLRRGKRQTLPGRTGGAGALLPVKEEGEEAGRNVDLDSAETRKGSGSDDGDGPNEGAQFENQGQLGTDFMRNVPMVVGIPVYGVGTGVTFGSFLGLLLVGLFTTHLFTSWYAANILSTDVPIPSGLDATLHLRNCAVQFQRLSEADRAAGRGSFIRMSAWLGLQEIPRHARSSAQTEDHTRPWKWKSPQELMVLLRFSSYDPWFRCSLRFFLADDFVFNSLDILFFPADNYINLDASVPVIAKERISLDAFHAFIRFQSIEAKSVSLSVIDGNLNFSLDGPSSHYSNQPILVNSRTASVSVQSRSPLSISLDADAAARSLLRASGRISVSAPPGLSSPSAAEEARNGNGKSDGASVSSEASPTVRALLLPSDTSAMFAGIMAVPVALDCEQCAFFATARTLTESLEETSMETWVGQVHSAQPHLIPYAEEKVSAALRWVESDPSAPWVINVEAIGLPEAAGVWRVLSSNAYLNNVYWFVVLSGGMLRPRTLHVPLQIMGLFCRSVIDVDEDDRVADVITSAEDYLAESISHYFTRRRQSGRTGRSLKWGLGWTAQKRGEDAPKAAAEVIRAALTGDASGSNELAQSPARRLQAVPAREDEGVNGPDGDGEENSKHEAKHADRDAKRVHTAPASTGSRDKYRYQLLQSRQKLYEQYYAVKKRNEERLREAAHGAADLFAPLPKSPFFPSEATGTEKTDPTKGAENHRKNASAFAGRDDPQAGALQTRDGDGAAEGVAAQVTKQEQREKRGPFGLYQSLYRPSSLPTVASSSLLDLDDSQRAFFQDASPAPVRMLLAKNSAYPGTSVGPTKPLSMCINEVIEDSFLVLWNALHDTRSPSTLYVWSADYTGPEYLYSVLSDALVKTRVGVRDTWYFLVAILINLVATLVLAILVVYAVYAHFLPRLKQQDRESVVLRDASHRLDHEISGSASSAESESSWNLMVSRVHFPCHGLLLRWSAPEGGSPFLRLGVHIRPAEVAWAEASNDTATLLKFSKKELYVYLNASSVQTVHQLGLNQKELFLPIQHPGMVELDTAQSYKLDPEIKYRVRLVRFTSHGRALDQSRWSPEIILGGAMTFTDYPILVLKRLLPSSVSSLDIFLRKFTYVASHFSIPVTLTNIKLQLFDMPPEAKARRLGRLSSGAFRRLQRSSVVENDSAMMQRWGSDVENVVESLSCDYVASAHFGYKAQMAKDIRTKTGRHVYSEVRFQGHPVVVSGDQLDSGDQRPYLELCAKNKHLRLLKDRIAHNTIGFEVVAGITGQVLAFGTIRFEDLYQIVRETVHNQRVQEERREEGETQDRKDDRTPGRFRVGLEYVDGGGPWGRLECTLDIENIRSYIRHFDKDDATDQAFQRRRARLRTTIQSIKSSRVDDADDGRASISGPSGEQPGSQDGRRRRLSRVEGTSEEILAKLGCLNGEGEGRERELPRGGLGSGIELSTSTPRERTRGRRLSRLEVPVDTDGLQVPLLAAAESAAQAPGPSTPRLSSHLALSRVSLFSGPGSGRESLPYFVSDSPGRPLLQGSDLFVQWVWPDAGGHPDHIFLGLFRHEDSRYISPLHWGRPVPNTGSYAWSVDTVFERGQQCQLVYIAMFTSPLQPPYDPAGAVCESNAFYIVRPTPLAELELIYASFCRTHGLEMEHMSETALHRYGFDVREHMLKICQDLRAPLCTEPQSAEAVHCPGQCLISTQSKLVMLDRATDDVHGGAAAPEEKQVVVYKSITRKVQLIENLGVLRNTDWWTRSPDILLLNNDLFYSSRLLEQCRQLSAYLRSCLHFFGNKYTQTPVDWGLRSPEGASQRYLSRRFEFRVLPSLINVWLICIQCIVFFAFPIFVLVFTALHNYSLTEATRCLQKQKNEHYFSDVMFEGASLASLMRLPLGNRMVILFSFLYMSVMTVAIFFNVFLRERFPRALRLLDMTGRALVTFSIFMTAWALSAFSFWFLLGALINSDSFLPYAAMVGSVVFVVGYLWMNFLSSREGVTKFIEDNLQLLLSLALDHWFANMNLTYTGKEQVADDEVLVTYRDRIRDELRDGRMRLQREYQLGHLDQSDDCSDGSDARLFADHARIKQQKEKLAIPVFDKLTATNDQNFSFDERGLPRGLENIPNLPEGARFATVSEVERHSEKIDDMLSGWESAILKDGVKYGPRFGYKIERCPQPGQSYSYAIVALPRYPPAEELGDVLKAQLVFDYFNKEGKEYLTKTEFIAFLNKLRDSQAEEQNWPELLEYFNDIANTNIDPNRGITVPDLLKIYSLQSGELDRDYEKLYPIIRQEDLDEDLEDLEHLTDDDEMDGQSDEEVSDYEETTEDEEDDETDAGSKSGLLQKGEGGGAVKLVSQEEERIEMELKTNLNARKLQYIFNYATQENRGPVVDELISSVSFLASKILETHILLLSPVFGKEAILGVSGGSSQRLARIGTVAPGAALSDDDRIASSARKDERFVTMMKVIQLEFIQELSRQFRLVHTAMFDTQNVRAGVQDFYDNVIPQQVSTKASRLLNQSLELSRADVYPTNAEILSTSPPKTASQLLRSIQKYRIENDQELKQVLTCIWKTQGALQIKLQVHLVCKTLLDLELLTESDFVSTTAEVPTEAGQTREFRALCPREPACLKLITEAMDKQLGGRLRRMTSTTHLVQVLRHIIERNVWLDCFIFLVQLMGNDIYVDELPGGAVGVDGSSGRFKDRNPSDEYDLESPTQQRYRRNLLRIRAVFDQLSNFAGFLPLDLVDEAIQLLTDNRLNFSGVVACLQHLKIGSVYIEDSGDLANTFDHLGVRRESPVCDIEASSETVNEVIDWTSFRKDPGWTPDLFRAFDRLTSSCPGYMGKSQMFEFVKEIHKLFQPQVSEMRRGRDRLRGRKQEQKGGITQLGGVSREQAIRQLGAEDDLAGAILPAEVTVDTADESMRMVSFEMFHKVATKLGLSVSHRHSRILWIILSLDSYEEIQQFLPERDVKMGLIRIYFQPLVGSGRPATNRDGVSEITGYKGYVTFVLFRRILRQLGVVISDKSARILWDDLPKDPLDITDFLPSSLLSETCPTKYLRIEMDKLGMDPMKGRVASIEVIQKKLPRMLMTGLWPEAIRVLLKLSLQLDVSESHITTVLTAMDRRANRYGLIRPEEVGAILSNLSVEGMTFSMLRDVIQKMRVLMPEQDIKRMFDLMDINQDLTLSLGELLSGFEVLFGRLMPVLVLKQVGLSNERMLIILSCTTLGLLAFFGFLGLAFSSFESLKSGISTAVQSLLAVLGAVGLQSSASQEMEQVQERMKAHIEAIMGDQLSKAKEQVEELQEYIKPEPPSKEGKPTKLRYFVPRKFRPDLEDPRPCVTFSPGSYVRLDPTVSGRVDRDKLRWSITPRIPKKTGLTFNPRTGIIEGTIPIHEEHSGSFQVPVTGDKRVFKPSASLNEYSEVDGVSDDKYIHHYDMPRLGTHHESFGEKVLRLSRKTYTVVVRNSAGYARTRVTFQIQHRSIIGRQQKKEPGKEGGPESRKDLRKRQTVRLADVDV</sequence>
<keyword evidence="2" id="KW-1133">Transmembrane helix</keyword>
<feature type="compositionally biased region" description="Polar residues" evidence="1">
    <location>
        <begin position="1597"/>
        <end position="1606"/>
    </location>
</feature>
<accession>F0VP94</accession>
<feature type="transmembrane region" description="Helical" evidence="2">
    <location>
        <begin position="1091"/>
        <end position="1116"/>
    </location>
</feature>
<feature type="compositionally biased region" description="Basic and acidic residues" evidence="1">
    <location>
        <begin position="243"/>
        <end position="266"/>
    </location>
</feature>
<feature type="compositionally biased region" description="Basic and acidic residues" evidence="1">
    <location>
        <begin position="912"/>
        <end position="926"/>
    </location>
</feature>
<feature type="transmembrane region" description="Helical" evidence="2">
    <location>
        <begin position="2096"/>
        <end position="2118"/>
    </location>
</feature>
<feature type="transmembrane region" description="Helical" evidence="2">
    <location>
        <begin position="3408"/>
        <end position="3429"/>
    </location>
</feature>
<dbReference type="RefSeq" id="XP_003885568.1">
    <property type="nucleotide sequence ID" value="XM_003885519.1"/>
</dbReference>
<dbReference type="SUPFAM" id="SSF47473">
    <property type="entry name" value="EF-hand"/>
    <property type="match status" value="1"/>
</dbReference>
<evidence type="ECO:0000256" key="2">
    <source>
        <dbReference type="SAM" id="Phobius"/>
    </source>
</evidence>
<feature type="region of interest" description="Disordered" evidence="1">
    <location>
        <begin position="103"/>
        <end position="125"/>
    </location>
</feature>
<reference evidence="4" key="1">
    <citation type="submission" date="2011-02" db="EMBL/GenBank/DDBJ databases">
        <authorList>
            <person name="Aslett M."/>
        </authorList>
    </citation>
    <scope>NUCLEOTIDE SEQUENCE</scope>
    <source>
        <strain evidence="4">Liverpool</strain>
    </source>
</reference>
<dbReference type="OMA" id="RWSITPR"/>
<organism evidence="4 6">
    <name type="scientific">Neospora caninum (strain Liverpool)</name>
    <dbReference type="NCBI Taxonomy" id="572307"/>
    <lineage>
        <taxon>Eukaryota</taxon>
        <taxon>Sar</taxon>
        <taxon>Alveolata</taxon>
        <taxon>Apicomplexa</taxon>
        <taxon>Conoidasida</taxon>
        <taxon>Coccidia</taxon>
        <taxon>Eucoccidiorida</taxon>
        <taxon>Eimeriorina</taxon>
        <taxon>Sarcocystidae</taxon>
        <taxon>Neospora</taxon>
    </lineage>
</organism>
<feature type="region of interest" description="Disordered" evidence="1">
    <location>
        <begin position="3670"/>
        <end position="3706"/>
    </location>
</feature>
<dbReference type="OrthoDB" id="397227at2759"/>
<evidence type="ECO:0000313" key="5">
    <source>
        <dbReference type="EMBL" id="CEL70280.1"/>
    </source>
</evidence>
<feature type="compositionally biased region" description="Polar residues" evidence="1">
    <location>
        <begin position="103"/>
        <end position="112"/>
    </location>
</feature>
<feature type="region of interest" description="Disordered" evidence="1">
    <location>
        <begin position="900"/>
        <end position="966"/>
    </location>
</feature>
<feature type="region of interest" description="Disordered" evidence="1">
    <location>
        <begin position="2498"/>
        <end position="2538"/>
    </location>
</feature>
<feature type="transmembrane region" description="Helical" evidence="2">
    <location>
        <begin position="299"/>
        <end position="322"/>
    </location>
</feature>
<feature type="region of interest" description="Disordered" evidence="1">
    <location>
        <begin position="1"/>
        <end position="87"/>
    </location>
</feature>
<feature type="compositionally biased region" description="Basic residues" evidence="1">
    <location>
        <begin position="1"/>
        <end position="16"/>
    </location>
</feature>
<feature type="region of interest" description="Disordered" evidence="1">
    <location>
        <begin position="1501"/>
        <end position="1522"/>
    </location>
</feature>
<dbReference type="EMBL" id="FR823392">
    <property type="protein sequence ID" value="CBZ55540.1"/>
    <property type="molecule type" value="Genomic_DNA"/>
</dbReference>
<evidence type="ECO:0000313" key="6">
    <source>
        <dbReference type="Proteomes" id="UP000007494"/>
    </source>
</evidence>
<feature type="region of interest" description="Disordered" evidence="1">
    <location>
        <begin position="549"/>
        <end position="578"/>
    </location>
</feature>
<dbReference type="eggNOG" id="ENOG502QV6V">
    <property type="taxonomic scope" value="Eukaryota"/>
</dbReference>
<feature type="transmembrane region" description="Helical" evidence="2">
    <location>
        <begin position="2027"/>
        <end position="2053"/>
    </location>
</feature>
<name>F0VP94_NEOCL</name>
<keyword evidence="2" id="KW-0812">Transmembrane</keyword>
<dbReference type="InterPro" id="IPR002048">
    <property type="entry name" value="EF_hand_dom"/>
</dbReference>
<reference evidence="6" key="3">
    <citation type="journal article" date="2012" name="PLoS Pathog.">
        <title>Comparative genomics of the apicomplexan parasites Toxoplasma gondii and Neospora caninum: Coccidia differing in host range and transmission strategy.</title>
        <authorList>
            <person name="Reid A.J."/>
            <person name="Vermont S.J."/>
            <person name="Cotton J.A."/>
            <person name="Harris D."/>
            <person name="Hill-Cawthorne G.A."/>
            <person name="Konen-Waisman S."/>
            <person name="Latham S.M."/>
            <person name="Mourier T."/>
            <person name="Norton R."/>
            <person name="Quail M.A."/>
            <person name="Sanders M."/>
            <person name="Shanmugam D."/>
            <person name="Sohal A."/>
            <person name="Wasmuth J.D."/>
            <person name="Brunk B."/>
            <person name="Grigg M.E."/>
            <person name="Howard J.C."/>
            <person name="Parkinson J."/>
            <person name="Roos D.S."/>
            <person name="Trees A.J."/>
            <person name="Berriman M."/>
            <person name="Pain A."/>
            <person name="Wastling J.M."/>
        </authorList>
    </citation>
    <scope>NUCLEOTIDE SEQUENCE [LARGE SCALE GENOMIC DNA]</scope>
    <source>
        <strain evidence="6">Liverpool</strain>
    </source>
</reference>
<protein>
    <submittedName>
        <fullName evidence="5">EF hand domain-containing protein, putative</fullName>
    </submittedName>
    <submittedName>
        <fullName evidence="4">Putative EF hand domain-containing protein</fullName>
    </submittedName>
</protein>
<feature type="transmembrane region" description="Helical" evidence="2">
    <location>
        <begin position="2167"/>
        <end position="2188"/>
    </location>
</feature>
<proteinExistence type="predicted"/>
<feature type="compositionally biased region" description="Basic and acidic residues" evidence="1">
    <location>
        <begin position="3677"/>
        <end position="3691"/>
    </location>
</feature>
<evidence type="ECO:0000313" key="4">
    <source>
        <dbReference type="EMBL" id="CBZ55540.1"/>
    </source>
</evidence>
<feature type="domain" description="EF-hand" evidence="3">
    <location>
        <begin position="3355"/>
        <end position="3390"/>
    </location>
</feature>
<feature type="region of interest" description="Disordered" evidence="1">
    <location>
        <begin position="222"/>
        <end position="281"/>
    </location>
</feature>
<feature type="compositionally biased region" description="Basic and acidic residues" evidence="1">
    <location>
        <begin position="1584"/>
        <end position="1593"/>
    </location>
</feature>
<feature type="transmembrane region" description="Helical" evidence="2">
    <location>
        <begin position="2139"/>
        <end position="2161"/>
    </location>
</feature>
<dbReference type="InParanoid" id="F0VP94"/>
<reference evidence="4" key="2">
    <citation type="submission" date="2011-03" db="EMBL/GenBank/DDBJ databases">
        <title>Comparative genomics and transcriptomics of Neospora caninum and Toxoplasma gondii.</title>
        <authorList>
            <person name="Reid A.J."/>
            <person name="Sohal A."/>
            <person name="Harris D."/>
            <person name="Quail M."/>
            <person name="Sanders M."/>
            <person name="Berriman M."/>
            <person name="Wastling J.M."/>
            <person name="Pain A."/>
        </authorList>
    </citation>
    <scope>NUCLEOTIDE SEQUENCE</scope>
    <source>
        <strain evidence="4">Liverpool</strain>
    </source>
</reference>
<keyword evidence="2" id="KW-0472">Membrane</keyword>
<evidence type="ECO:0000256" key="1">
    <source>
        <dbReference type="SAM" id="MobiDB-lite"/>
    </source>
</evidence>
<feature type="compositionally biased region" description="Low complexity" evidence="1">
    <location>
        <begin position="549"/>
        <end position="561"/>
    </location>
</feature>
<dbReference type="InterPro" id="IPR011992">
    <property type="entry name" value="EF-hand-dom_pair"/>
</dbReference>
<gene>
    <name evidence="5" type="ORF">BN1204_059650</name>
    <name evidence="4" type="ORF">NCLIV_059650</name>
</gene>
<dbReference type="PROSITE" id="PS50222">
    <property type="entry name" value="EF_HAND_2"/>
    <property type="match status" value="1"/>
</dbReference>
<dbReference type="GO" id="GO:0005509">
    <property type="term" value="F:calcium ion binding"/>
    <property type="evidence" value="ECO:0007669"/>
    <property type="project" value="InterPro"/>
</dbReference>
<feature type="compositionally biased region" description="Low complexity" evidence="1">
    <location>
        <begin position="41"/>
        <end position="72"/>
    </location>
</feature>
<dbReference type="VEuPathDB" id="ToxoDB:NCLIV_059650"/>
<feature type="compositionally biased region" description="Basic and acidic residues" evidence="1">
    <location>
        <begin position="831"/>
        <end position="846"/>
    </location>
</feature>
<feature type="region of interest" description="Disordered" evidence="1">
    <location>
        <begin position="797"/>
        <end position="860"/>
    </location>
</feature>
<dbReference type="Proteomes" id="UP000007494">
    <property type="component" value="Chromosome XI"/>
</dbReference>
<feature type="region of interest" description="Disordered" evidence="1">
    <location>
        <begin position="1582"/>
        <end position="1664"/>
    </location>
</feature>
<keyword evidence="6" id="KW-1185">Reference proteome</keyword>
<feature type="compositionally biased region" description="Acidic residues" evidence="1">
    <location>
        <begin position="2498"/>
        <end position="2528"/>
    </location>
</feature>
<reference evidence="5" key="4">
    <citation type="journal article" date="2015" name="PLoS ONE">
        <title>Comprehensive Evaluation of Toxoplasma gondii VEG and Neospora caninum LIV Genomes with Tachyzoite Stage Transcriptome and Proteome Defines Novel Transcript Features.</title>
        <authorList>
            <person name="Ramaprasad A."/>
            <person name="Mourier T."/>
            <person name="Naeem R."/>
            <person name="Malas T.B."/>
            <person name="Moussa E."/>
            <person name="Panigrahi A."/>
            <person name="Vermont S.J."/>
            <person name="Otto T.D."/>
            <person name="Wastling J."/>
            <person name="Pain A."/>
        </authorList>
    </citation>
    <scope>NUCLEOTIDE SEQUENCE</scope>
    <source>
        <strain evidence="5">Liverpool</strain>
    </source>
</reference>
<evidence type="ECO:0000259" key="3">
    <source>
        <dbReference type="PROSITE" id="PS50222"/>
    </source>
</evidence>
<dbReference type="EMBL" id="LN714486">
    <property type="protein sequence ID" value="CEL70280.1"/>
    <property type="molecule type" value="Genomic_DNA"/>
</dbReference>